<evidence type="ECO:0000313" key="2">
    <source>
        <dbReference type="EMBL" id="APZ35924.1"/>
    </source>
</evidence>
<name>A0A1P8UCR4_9MICO</name>
<feature type="transmembrane region" description="Helical" evidence="1">
    <location>
        <begin position="110"/>
        <end position="130"/>
    </location>
</feature>
<reference evidence="2 3" key="1">
    <citation type="submission" date="2016-12" db="EMBL/GenBank/DDBJ databases">
        <title>Complete genome sequence of Microbacterium aurum KACC 15219.</title>
        <authorList>
            <person name="Jung Y."/>
            <person name="Shin J.-H."/>
            <person name="Lee Y.-J."/>
            <person name="Yi H."/>
            <person name="Bahn Y.-S."/>
            <person name="Kim J.F."/>
            <person name="Lee D.-W."/>
        </authorList>
    </citation>
    <scope>NUCLEOTIDE SEQUENCE [LARGE SCALE GENOMIC DNA]</scope>
    <source>
        <strain evidence="2 3">KACC 15219</strain>
    </source>
</reference>
<dbReference type="Proteomes" id="UP000187185">
    <property type="component" value="Chromosome"/>
</dbReference>
<keyword evidence="1" id="KW-0472">Membrane</keyword>
<accession>A0A1P8UCR4</accession>
<evidence type="ECO:0000313" key="3">
    <source>
        <dbReference type="Proteomes" id="UP000187185"/>
    </source>
</evidence>
<keyword evidence="3" id="KW-1185">Reference proteome</keyword>
<organism evidence="2 3">
    <name type="scientific">Microbacterium aurum</name>
    <dbReference type="NCBI Taxonomy" id="36805"/>
    <lineage>
        <taxon>Bacteria</taxon>
        <taxon>Bacillati</taxon>
        <taxon>Actinomycetota</taxon>
        <taxon>Actinomycetes</taxon>
        <taxon>Micrococcales</taxon>
        <taxon>Microbacteriaceae</taxon>
        <taxon>Microbacterium</taxon>
    </lineage>
</organism>
<feature type="transmembrane region" description="Helical" evidence="1">
    <location>
        <begin position="87"/>
        <end position="104"/>
    </location>
</feature>
<dbReference type="OrthoDB" id="9803832at2"/>
<dbReference type="Pfam" id="PF06993">
    <property type="entry name" value="DUF1304"/>
    <property type="match status" value="1"/>
</dbReference>
<protein>
    <submittedName>
        <fullName evidence="2">Epimerase</fullName>
    </submittedName>
</protein>
<dbReference type="KEGG" id="maur:BOH66_14540"/>
<dbReference type="EMBL" id="CP018762">
    <property type="protein sequence ID" value="APZ35924.1"/>
    <property type="molecule type" value="Genomic_DNA"/>
</dbReference>
<sequence>MPIIATAVAALAALLHVYIFVMESIQWTRPRVWRRFGVADQAAADVTKPMAYNQGFYNLFLAIGVVIGLALFWAGDAGTTAEVAGRALVLFSLGSMLAAALVLVTSGAKYLRPAAIQGTLPLIGFVLFLFA</sequence>
<keyword evidence="1" id="KW-0812">Transmembrane</keyword>
<dbReference type="STRING" id="36805.BOH66_14540"/>
<dbReference type="PANTHER" id="PTHR38446">
    <property type="entry name" value="BLL0914 PROTEIN"/>
    <property type="match status" value="1"/>
</dbReference>
<dbReference type="PANTHER" id="PTHR38446:SF1">
    <property type="entry name" value="BLL0914 PROTEIN"/>
    <property type="match status" value="1"/>
</dbReference>
<gene>
    <name evidence="2" type="ORF">BOH66_14540</name>
</gene>
<feature type="transmembrane region" description="Helical" evidence="1">
    <location>
        <begin position="56"/>
        <end position="75"/>
    </location>
</feature>
<proteinExistence type="predicted"/>
<dbReference type="InterPro" id="IPR009732">
    <property type="entry name" value="DUF1304"/>
</dbReference>
<dbReference type="AlphaFoldDB" id="A0A1P8UCR4"/>
<keyword evidence="1" id="KW-1133">Transmembrane helix</keyword>
<evidence type="ECO:0000256" key="1">
    <source>
        <dbReference type="SAM" id="Phobius"/>
    </source>
</evidence>